<dbReference type="InterPro" id="IPR046867">
    <property type="entry name" value="AldOxase/xan_DH_MoCoBD2"/>
</dbReference>
<name>A0ABQ2H3D0_9PSED</name>
<dbReference type="EMBL" id="BMNW01000026">
    <property type="protein sequence ID" value="GGM31671.1"/>
    <property type="molecule type" value="Genomic_DNA"/>
</dbReference>
<feature type="domain" description="Aldehyde oxidase/xanthine dehydrogenase second molybdopterin binding" evidence="1">
    <location>
        <begin position="2"/>
        <end position="78"/>
    </location>
</feature>
<dbReference type="PANTHER" id="PTHR47495:SF1">
    <property type="entry name" value="BLL3820 PROTEIN"/>
    <property type="match status" value="1"/>
</dbReference>
<reference evidence="3" key="1">
    <citation type="journal article" date="2019" name="Int. J. Syst. Evol. Microbiol.">
        <title>The Global Catalogue of Microorganisms (GCM) 10K type strain sequencing project: providing services to taxonomists for standard genome sequencing and annotation.</title>
        <authorList>
            <consortium name="The Broad Institute Genomics Platform"/>
            <consortium name="The Broad Institute Genome Sequencing Center for Infectious Disease"/>
            <person name="Wu L."/>
            <person name="Ma J."/>
        </authorList>
    </citation>
    <scope>NUCLEOTIDE SEQUENCE [LARGE SCALE GENOMIC DNA]</scope>
    <source>
        <strain evidence="3">JCM 13501</strain>
    </source>
</reference>
<proteinExistence type="predicted"/>
<keyword evidence="3" id="KW-1185">Reference proteome</keyword>
<dbReference type="Proteomes" id="UP000616499">
    <property type="component" value="Unassembled WGS sequence"/>
</dbReference>
<dbReference type="InterPro" id="IPR052516">
    <property type="entry name" value="N-heterocyclic_Hydroxylase"/>
</dbReference>
<gene>
    <name evidence="2" type="ORF">GCM10009425_47830</name>
</gene>
<dbReference type="Gene3D" id="3.30.365.10">
    <property type="entry name" value="Aldehyde oxidase/xanthine dehydrogenase, molybdopterin binding domain"/>
    <property type="match status" value="1"/>
</dbReference>
<dbReference type="SUPFAM" id="SSF56003">
    <property type="entry name" value="Molybdenum cofactor-binding domain"/>
    <property type="match status" value="1"/>
</dbReference>
<dbReference type="Pfam" id="PF20256">
    <property type="entry name" value="MoCoBD_2"/>
    <property type="match status" value="1"/>
</dbReference>
<comment type="caution">
    <text evidence="2">The sequence shown here is derived from an EMBL/GenBank/DDBJ whole genome shotgun (WGS) entry which is preliminary data.</text>
</comment>
<evidence type="ECO:0000259" key="1">
    <source>
        <dbReference type="Pfam" id="PF20256"/>
    </source>
</evidence>
<evidence type="ECO:0000313" key="2">
    <source>
        <dbReference type="EMBL" id="GGM31671.1"/>
    </source>
</evidence>
<organism evidence="2 3">
    <name type="scientific">Pseudomonas asuensis</name>
    <dbReference type="NCBI Taxonomy" id="1825787"/>
    <lineage>
        <taxon>Bacteria</taxon>
        <taxon>Pseudomonadati</taxon>
        <taxon>Pseudomonadota</taxon>
        <taxon>Gammaproteobacteria</taxon>
        <taxon>Pseudomonadales</taxon>
        <taxon>Pseudomonadaceae</taxon>
        <taxon>Pseudomonas</taxon>
    </lineage>
</organism>
<dbReference type="PANTHER" id="PTHR47495">
    <property type="entry name" value="ALDEHYDE DEHYDROGENASE"/>
    <property type="match status" value="1"/>
</dbReference>
<evidence type="ECO:0000313" key="3">
    <source>
        <dbReference type="Proteomes" id="UP000616499"/>
    </source>
</evidence>
<protein>
    <recommendedName>
        <fullName evidence="1">Aldehyde oxidase/xanthine dehydrogenase second molybdopterin binding domain-containing protein</fullName>
    </recommendedName>
</protein>
<dbReference type="InterPro" id="IPR037165">
    <property type="entry name" value="AldOxase/xan_DH_Mopterin-bd_sf"/>
</dbReference>
<sequence length="143" mass="15571">MEVRWDPGISRLRVSRVVSAIDVGQVINAKAAANQVEGAIVMAIGMAMFEATHYDERNAMPTNNDYAEYMVPVHADQPPEMDVILLDYPDYALNEFGARGIGEIGITGLAAAIANAVYHATGKRIRDLLITLDKLMDNVPQAV</sequence>
<accession>A0ABQ2H3D0</accession>